<dbReference type="OrthoDB" id="1630758at2759"/>
<keyword evidence="3 4" id="KW-0862">Zinc</keyword>
<dbReference type="Proteomes" id="UP000006701">
    <property type="component" value="Unassembled WGS sequence"/>
</dbReference>
<dbReference type="KEGG" id="act:ACLA_074780"/>
<feature type="region of interest" description="Disordered" evidence="5">
    <location>
        <begin position="400"/>
        <end position="457"/>
    </location>
</feature>
<protein>
    <submittedName>
        <fullName evidence="8">TRAF-like signal transducer, putative</fullName>
    </submittedName>
</protein>
<dbReference type="PANTHER" id="PTHR10131">
    <property type="entry name" value="TNF RECEPTOR ASSOCIATED FACTOR"/>
    <property type="match status" value="1"/>
</dbReference>
<dbReference type="PROSITE" id="PS50145">
    <property type="entry name" value="ZF_TRAF"/>
    <property type="match status" value="1"/>
</dbReference>
<dbReference type="InterPro" id="IPR017907">
    <property type="entry name" value="Znf_RING_CS"/>
</dbReference>
<keyword evidence="9" id="KW-1185">Reference proteome</keyword>
<sequence length="457" mass="50866">MKLEELLMMESSCDRDELVDLRGLDYVTSFDDHLMCPICHCPFIRPVRLQCDHVFCQKCLNSAITSFAAGRDDFTCPTCRSPTRDVYLNVPRLLINMCDDVRVKCPFTAEGCKEIVPRGHIQSHVDKYCGYSLMDCPSAVCDRKTRKKDLNPEQKCMHQLHQCSRCEEEVMEQDYEEHVKELCPSLRTTCPDCQTMVFRKALREHIDTCSEAIHACAASKYGCPVKVKRADLTNHQQICPLIAMGPYFETQNARLDSMELTIRHLQQRNEIFEDGIANIRSTLLDASRALPGQDMDLRSGSSGHPTPSSSRYAADDQSHMDGSNASASNAATTTYLLALHESLREEVGQLSHAITDLDARASMAIMNECLRLKEDMAHTNAAVSSIRMQVQWLMNPRLHQGQRAAGVRSNTGGNGNNQEPRPGQLGSSNSGPSSSAGPSGLLRPRRPSDSGREGTKL</sequence>
<feature type="domain" description="TRAF-type" evidence="7">
    <location>
        <begin position="178"/>
        <end position="232"/>
    </location>
</feature>
<dbReference type="PROSITE" id="PS00518">
    <property type="entry name" value="ZF_RING_1"/>
    <property type="match status" value="1"/>
</dbReference>
<dbReference type="InterPro" id="IPR001841">
    <property type="entry name" value="Znf_RING"/>
</dbReference>
<dbReference type="GO" id="GO:0008270">
    <property type="term" value="F:zinc ion binding"/>
    <property type="evidence" value="ECO:0007669"/>
    <property type="project" value="UniProtKB-KW"/>
</dbReference>
<keyword evidence="1 4" id="KW-0479">Metal-binding</keyword>
<dbReference type="PROSITE" id="PS50089">
    <property type="entry name" value="ZF_RING_2"/>
    <property type="match status" value="1"/>
</dbReference>
<evidence type="ECO:0000259" key="7">
    <source>
        <dbReference type="PROSITE" id="PS50145"/>
    </source>
</evidence>
<organism evidence="8 9">
    <name type="scientific">Aspergillus clavatus (strain ATCC 1007 / CBS 513.65 / DSM 816 / NCTC 3887 / NRRL 1 / QM 1276 / 107)</name>
    <dbReference type="NCBI Taxonomy" id="344612"/>
    <lineage>
        <taxon>Eukaryota</taxon>
        <taxon>Fungi</taxon>
        <taxon>Dikarya</taxon>
        <taxon>Ascomycota</taxon>
        <taxon>Pezizomycotina</taxon>
        <taxon>Eurotiomycetes</taxon>
        <taxon>Eurotiomycetidae</taxon>
        <taxon>Eurotiales</taxon>
        <taxon>Aspergillaceae</taxon>
        <taxon>Aspergillus</taxon>
        <taxon>Aspergillus subgen. Fumigati</taxon>
    </lineage>
</organism>
<evidence type="ECO:0000256" key="4">
    <source>
        <dbReference type="PROSITE-ProRule" id="PRU00207"/>
    </source>
</evidence>
<dbReference type="InterPro" id="IPR027370">
    <property type="entry name" value="Znf-RING_euk"/>
</dbReference>
<dbReference type="SUPFAM" id="SSF49599">
    <property type="entry name" value="TRAF domain-like"/>
    <property type="match status" value="2"/>
</dbReference>
<dbReference type="SMART" id="SM00184">
    <property type="entry name" value="RING"/>
    <property type="match status" value="1"/>
</dbReference>
<evidence type="ECO:0000256" key="2">
    <source>
        <dbReference type="ARBA" id="ARBA00022771"/>
    </source>
</evidence>
<keyword evidence="2 4" id="KW-0863">Zinc-finger</keyword>
<dbReference type="AlphaFoldDB" id="A1C7S0"/>
<feature type="compositionally biased region" description="Low complexity" evidence="5">
    <location>
        <begin position="422"/>
        <end position="442"/>
    </location>
</feature>
<feature type="region of interest" description="Disordered" evidence="5">
    <location>
        <begin position="292"/>
        <end position="327"/>
    </location>
</feature>
<accession>A1C7S0</accession>
<dbReference type="GeneID" id="4707540"/>
<feature type="zinc finger region" description="TRAF-type" evidence="4">
    <location>
        <begin position="178"/>
        <end position="232"/>
    </location>
</feature>
<name>A1C7S0_ASPCL</name>
<evidence type="ECO:0000313" key="8">
    <source>
        <dbReference type="EMBL" id="EAW14441.1"/>
    </source>
</evidence>
<reference evidence="8 9" key="1">
    <citation type="journal article" date="2008" name="PLoS Genet.">
        <title>Genomic islands in the pathogenic filamentous fungus Aspergillus fumigatus.</title>
        <authorList>
            <person name="Fedorova N.D."/>
            <person name="Khaldi N."/>
            <person name="Joardar V.S."/>
            <person name="Maiti R."/>
            <person name="Amedeo P."/>
            <person name="Anderson M.J."/>
            <person name="Crabtree J."/>
            <person name="Silva J.C."/>
            <person name="Badger J.H."/>
            <person name="Albarraq A."/>
            <person name="Angiuoli S."/>
            <person name="Bussey H."/>
            <person name="Bowyer P."/>
            <person name="Cotty P.J."/>
            <person name="Dyer P.S."/>
            <person name="Egan A."/>
            <person name="Galens K."/>
            <person name="Fraser-Liggett C.M."/>
            <person name="Haas B.J."/>
            <person name="Inman J.M."/>
            <person name="Kent R."/>
            <person name="Lemieux S."/>
            <person name="Malavazi I."/>
            <person name="Orvis J."/>
            <person name="Roemer T."/>
            <person name="Ronning C.M."/>
            <person name="Sundaram J.P."/>
            <person name="Sutton G."/>
            <person name="Turner G."/>
            <person name="Venter J.C."/>
            <person name="White O.R."/>
            <person name="Whitty B.R."/>
            <person name="Youngman P."/>
            <person name="Wolfe K.H."/>
            <person name="Goldman G.H."/>
            <person name="Wortman J.R."/>
            <person name="Jiang B."/>
            <person name="Denning D.W."/>
            <person name="Nierman W.C."/>
        </authorList>
    </citation>
    <scope>NUCLEOTIDE SEQUENCE [LARGE SCALE GENOMIC DNA]</scope>
    <source>
        <strain evidence="9">ATCC 1007 / CBS 513.65 / DSM 816 / NCTC 3887 / NRRL 1</strain>
    </source>
</reference>
<feature type="compositionally biased region" description="Low complexity" evidence="5">
    <location>
        <begin position="299"/>
        <end position="310"/>
    </location>
</feature>
<dbReference type="eggNOG" id="KOG0297">
    <property type="taxonomic scope" value="Eukaryota"/>
</dbReference>
<feature type="compositionally biased region" description="Basic and acidic residues" evidence="5">
    <location>
        <begin position="446"/>
        <end position="457"/>
    </location>
</feature>
<dbReference type="HOGENOM" id="CLU_019709_1_1_1"/>
<evidence type="ECO:0000313" key="9">
    <source>
        <dbReference type="Proteomes" id="UP000006701"/>
    </source>
</evidence>
<proteinExistence type="predicted"/>
<dbReference type="InterPro" id="IPR013083">
    <property type="entry name" value="Znf_RING/FYVE/PHD"/>
</dbReference>
<dbReference type="VEuPathDB" id="FungiDB:ACLA_074780"/>
<feature type="domain" description="RING-type" evidence="6">
    <location>
        <begin position="36"/>
        <end position="80"/>
    </location>
</feature>
<evidence type="ECO:0000256" key="1">
    <source>
        <dbReference type="ARBA" id="ARBA00022723"/>
    </source>
</evidence>
<evidence type="ECO:0000256" key="3">
    <source>
        <dbReference type="ARBA" id="ARBA00022833"/>
    </source>
</evidence>
<evidence type="ECO:0000256" key="5">
    <source>
        <dbReference type="SAM" id="MobiDB-lite"/>
    </source>
</evidence>
<evidence type="ECO:0000259" key="6">
    <source>
        <dbReference type="PROSITE" id="PS50089"/>
    </source>
</evidence>
<dbReference type="Gene3D" id="3.30.40.10">
    <property type="entry name" value="Zinc/RING finger domain, C3HC4 (zinc finger)"/>
    <property type="match status" value="3"/>
</dbReference>
<feature type="compositionally biased region" description="Polar residues" evidence="5">
    <location>
        <begin position="408"/>
        <end position="419"/>
    </location>
</feature>
<dbReference type="Pfam" id="PF02176">
    <property type="entry name" value="zf-TRAF"/>
    <property type="match status" value="1"/>
</dbReference>
<dbReference type="EMBL" id="DS027045">
    <property type="protein sequence ID" value="EAW14441.1"/>
    <property type="molecule type" value="Genomic_DNA"/>
</dbReference>
<dbReference type="InterPro" id="IPR001293">
    <property type="entry name" value="Znf_TRAF"/>
</dbReference>
<dbReference type="STRING" id="344612.A1C7S0"/>
<dbReference type="PANTHER" id="PTHR10131:SF94">
    <property type="entry name" value="TNF RECEPTOR-ASSOCIATED FACTOR 4"/>
    <property type="match status" value="1"/>
</dbReference>
<gene>
    <name evidence="8" type="ORF">ACLA_074780</name>
</gene>
<dbReference type="SUPFAM" id="SSF57850">
    <property type="entry name" value="RING/U-box"/>
    <property type="match status" value="1"/>
</dbReference>
<dbReference type="Pfam" id="PF13445">
    <property type="entry name" value="zf-RING_UBOX"/>
    <property type="match status" value="1"/>
</dbReference>
<dbReference type="RefSeq" id="XP_001275867.1">
    <property type="nucleotide sequence ID" value="XM_001275866.1"/>
</dbReference>
<dbReference type="OMA" id="PLTTICG"/>